<dbReference type="AlphaFoldDB" id="W9W6M5"/>
<comment type="caution">
    <text evidence="2">The sequence shown here is derived from an EMBL/GenBank/DDBJ whole genome shotgun (WGS) entry which is preliminary data.</text>
</comment>
<feature type="compositionally biased region" description="Basic and acidic residues" evidence="1">
    <location>
        <begin position="375"/>
        <end position="384"/>
    </location>
</feature>
<name>W9W6M5_9EURO</name>
<dbReference type="VEuPathDB" id="FungiDB:A1O7_04333"/>
<feature type="compositionally biased region" description="Low complexity" evidence="1">
    <location>
        <begin position="238"/>
        <end position="252"/>
    </location>
</feature>
<dbReference type="eggNOG" id="ENOG502SVPD">
    <property type="taxonomic scope" value="Eukaryota"/>
</dbReference>
<dbReference type="STRING" id="1182544.W9W6M5"/>
<dbReference type="OrthoDB" id="5423493at2759"/>
<feature type="compositionally biased region" description="Basic and acidic residues" evidence="1">
    <location>
        <begin position="308"/>
        <end position="317"/>
    </location>
</feature>
<gene>
    <name evidence="2" type="ORF">A1O7_04333</name>
</gene>
<organism evidence="2 3">
    <name type="scientific">Cladophialophora yegresii CBS 114405</name>
    <dbReference type="NCBI Taxonomy" id="1182544"/>
    <lineage>
        <taxon>Eukaryota</taxon>
        <taxon>Fungi</taxon>
        <taxon>Dikarya</taxon>
        <taxon>Ascomycota</taxon>
        <taxon>Pezizomycotina</taxon>
        <taxon>Eurotiomycetes</taxon>
        <taxon>Chaetothyriomycetidae</taxon>
        <taxon>Chaetothyriales</taxon>
        <taxon>Herpotrichiellaceae</taxon>
        <taxon>Cladophialophora</taxon>
    </lineage>
</organism>
<feature type="compositionally biased region" description="Low complexity" evidence="1">
    <location>
        <begin position="321"/>
        <end position="355"/>
    </location>
</feature>
<protein>
    <submittedName>
        <fullName evidence="2">Uncharacterized protein</fullName>
    </submittedName>
</protein>
<dbReference type="Proteomes" id="UP000019473">
    <property type="component" value="Unassembled WGS sequence"/>
</dbReference>
<feature type="compositionally biased region" description="Acidic residues" evidence="1">
    <location>
        <begin position="214"/>
        <end position="227"/>
    </location>
</feature>
<feature type="region of interest" description="Disordered" evidence="1">
    <location>
        <begin position="173"/>
        <end position="446"/>
    </location>
</feature>
<feature type="compositionally biased region" description="Polar residues" evidence="1">
    <location>
        <begin position="275"/>
        <end position="291"/>
    </location>
</feature>
<feature type="compositionally biased region" description="Polar residues" evidence="1">
    <location>
        <begin position="228"/>
        <end position="237"/>
    </location>
</feature>
<evidence type="ECO:0000256" key="1">
    <source>
        <dbReference type="SAM" id="MobiDB-lite"/>
    </source>
</evidence>
<accession>W9W6M5</accession>
<feature type="compositionally biased region" description="Polar residues" evidence="1">
    <location>
        <begin position="201"/>
        <end position="213"/>
    </location>
</feature>
<evidence type="ECO:0000313" key="2">
    <source>
        <dbReference type="EMBL" id="EXJ60181.1"/>
    </source>
</evidence>
<evidence type="ECO:0000313" key="3">
    <source>
        <dbReference type="Proteomes" id="UP000019473"/>
    </source>
</evidence>
<feature type="region of interest" description="Disordered" evidence="1">
    <location>
        <begin position="124"/>
        <end position="146"/>
    </location>
</feature>
<sequence length="503" mass="55228">MPRAPLRRRQLNRNGPTPRSPRFKKIPSSSPAKAELAKKLAHKPIGVRPTDSDDSDRLVVKGNGRRGRNVASQEIYASGAVGKGDKPGNYPTRAQRRKSLTDATREILGNGAKDVRKGKELVAANGGRSRTHVQEKPVEKSPQMNGIIKKPTAAKKDAPLPATVASSVVIPLGSALRPVQPTPTRENSILGTLKPRRRQPSILQNIDQDSSSFDVEDEEQFLPDDESTPFNPSNPQRPISTSDPLSPLLSSSSRKRKFGASDPLVPKESERHRIPTTSPLSSAPRSRNTPEPSLPAIPVSTLRQSGRKQREGLRDADDIMAPPESSSSASSSPAKTKTPASTAKSKTQATKPAATITTKQLLEAAMPSKRRKAIREKTRNRNDFDIPAESDSAATDEGDESNFLPTRNGGKSRRKEPLSKPSGAWTRTKAKPKSGKAAGTAKQKQVASKTTAFYYKRVAQYKWKAQHTHVEAIWWFPPARARAWYHGARRRQRESRLTRARLK</sequence>
<dbReference type="EMBL" id="AMGW01000003">
    <property type="protein sequence ID" value="EXJ60181.1"/>
    <property type="molecule type" value="Genomic_DNA"/>
</dbReference>
<feature type="compositionally biased region" description="Basic residues" evidence="1">
    <location>
        <begin position="1"/>
        <end position="11"/>
    </location>
</feature>
<proteinExistence type="predicted"/>
<dbReference type="GeneID" id="19178919"/>
<dbReference type="HOGENOM" id="CLU_031979_0_0_1"/>
<dbReference type="RefSeq" id="XP_007756534.1">
    <property type="nucleotide sequence ID" value="XM_007758344.1"/>
</dbReference>
<feature type="region of interest" description="Disordered" evidence="1">
    <location>
        <begin position="1"/>
        <end position="99"/>
    </location>
</feature>
<reference evidence="2 3" key="1">
    <citation type="submission" date="2013-03" db="EMBL/GenBank/DDBJ databases">
        <title>The Genome Sequence of Cladophialophora yegresii CBS 114405.</title>
        <authorList>
            <consortium name="The Broad Institute Genomics Platform"/>
            <person name="Cuomo C."/>
            <person name="de Hoog S."/>
            <person name="Gorbushina A."/>
            <person name="Walker B."/>
            <person name="Young S.K."/>
            <person name="Zeng Q."/>
            <person name="Gargeya S."/>
            <person name="Fitzgerald M."/>
            <person name="Haas B."/>
            <person name="Abouelleil A."/>
            <person name="Allen A.W."/>
            <person name="Alvarado L."/>
            <person name="Arachchi H.M."/>
            <person name="Berlin A.M."/>
            <person name="Chapman S.B."/>
            <person name="Gainer-Dewar J."/>
            <person name="Goldberg J."/>
            <person name="Griggs A."/>
            <person name="Gujja S."/>
            <person name="Hansen M."/>
            <person name="Howarth C."/>
            <person name="Imamovic A."/>
            <person name="Ireland A."/>
            <person name="Larimer J."/>
            <person name="McCowan C."/>
            <person name="Murphy C."/>
            <person name="Pearson M."/>
            <person name="Poon T.W."/>
            <person name="Priest M."/>
            <person name="Roberts A."/>
            <person name="Saif S."/>
            <person name="Shea T."/>
            <person name="Sisk P."/>
            <person name="Sykes S."/>
            <person name="Wortman J."/>
            <person name="Nusbaum C."/>
            <person name="Birren B."/>
        </authorList>
    </citation>
    <scope>NUCLEOTIDE SEQUENCE [LARGE SCALE GENOMIC DNA]</scope>
    <source>
        <strain evidence="2 3">CBS 114405</strain>
    </source>
</reference>
<keyword evidence="3" id="KW-1185">Reference proteome</keyword>